<dbReference type="EMBL" id="CADCVO010000014">
    <property type="protein sequence ID" value="CAA9466470.1"/>
    <property type="molecule type" value="Genomic_DNA"/>
</dbReference>
<dbReference type="InterPro" id="IPR006073">
    <property type="entry name" value="GTP-bd"/>
</dbReference>
<evidence type="ECO:0000313" key="2">
    <source>
        <dbReference type="EMBL" id="CAA9466470.1"/>
    </source>
</evidence>
<dbReference type="Gene3D" id="3.40.50.300">
    <property type="entry name" value="P-loop containing nucleotide triphosphate hydrolases"/>
    <property type="match status" value="1"/>
</dbReference>
<dbReference type="InterPro" id="IPR005662">
    <property type="entry name" value="GTPase_Era-like"/>
</dbReference>
<sequence>MSGGLDQRLAALDEAAGLARGRLDPAPVDAAEAVVRRAGQRLGLGVEATVVALAGPTGAGKSTLFNALAGAELSSPGVRRPTTSTATAAVWGADGDALLDWLQVGRRHRVGEGPLDGLVLLDLPDFDSVQDAHRLEVERVIGIADLVVWVVDPQKYADGAWHERYLRPLASHAGTMEVVLNQADRLAPDARPALARDLTGLLRADGLDGVPVHAVSARTGLGLPELRDAIARRVAARTAAAARLEADVRSAARALGAGCETSSGRGEVRREERARLTVALEEAAGVPTVVR</sequence>
<dbReference type="GO" id="GO:0000028">
    <property type="term" value="P:ribosomal small subunit assembly"/>
    <property type="evidence" value="ECO:0007669"/>
    <property type="project" value="TreeGrafter"/>
</dbReference>
<evidence type="ECO:0000259" key="1">
    <source>
        <dbReference type="Pfam" id="PF01926"/>
    </source>
</evidence>
<feature type="non-terminal residue" evidence="2">
    <location>
        <position position="291"/>
    </location>
</feature>
<protein>
    <submittedName>
        <fullName evidence="2">Putative ATP-binding membrane protein</fullName>
    </submittedName>
</protein>
<dbReference type="PANTHER" id="PTHR42698:SF1">
    <property type="entry name" value="GTPASE ERA, MITOCHONDRIAL"/>
    <property type="match status" value="1"/>
</dbReference>
<gene>
    <name evidence="2" type="ORF">AVDCRST_MAG13-77</name>
</gene>
<dbReference type="GO" id="GO:0005829">
    <property type="term" value="C:cytosol"/>
    <property type="evidence" value="ECO:0007669"/>
    <property type="project" value="TreeGrafter"/>
</dbReference>
<dbReference type="PANTHER" id="PTHR42698">
    <property type="entry name" value="GTPASE ERA"/>
    <property type="match status" value="1"/>
</dbReference>
<keyword evidence="2" id="KW-0067">ATP-binding</keyword>
<feature type="domain" description="G" evidence="1">
    <location>
        <begin position="51"/>
        <end position="158"/>
    </location>
</feature>
<dbReference type="AlphaFoldDB" id="A0A6J4RCK4"/>
<keyword evidence="2" id="KW-0547">Nucleotide-binding</keyword>
<accession>A0A6J4RCK4</accession>
<name>A0A6J4RCK4_9ACTN</name>
<dbReference type="Pfam" id="PF01926">
    <property type="entry name" value="MMR_HSR1"/>
    <property type="match status" value="1"/>
</dbReference>
<dbReference type="GO" id="GO:0043024">
    <property type="term" value="F:ribosomal small subunit binding"/>
    <property type="evidence" value="ECO:0007669"/>
    <property type="project" value="TreeGrafter"/>
</dbReference>
<reference evidence="2" key="1">
    <citation type="submission" date="2020-02" db="EMBL/GenBank/DDBJ databases">
        <authorList>
            <person name="Meier V. D."/>
        </authorList>
    </citation>
    <scope>NUCLEOTIDE SEQUENCE</scope>
    <source>
        <strain evidence="2">AVDCRST_MAG13</strain>
    </source>
</reference>
<dbReference type="GO" id="GO:0019843">
    <property type="term" value="F:rRNA binding"/>
    <property type="evidence" value="ECO:0007669"/>
    <property type="project" value="TreeGrafter"/>
</dbReference>
<dbReference type="InterPro" id="IPR027417">
    <property type="entry name" value="P-loop_NTPase"/>
</dbReference>
<organism evidence="2">
    <name type="scientific">uncultured Solirubrobacteraceae bacterium</name>
    <dbReference type="NCBI Taxonomy" id="1162706"/>
    <lineage>
        <taxon>Bacteria</taxon>
        <taxon>Bacillati</taxon>
        <taxon>Actinomycetota</taxon>
        <taxon>Thermoleophilia</taxon>
        <taxon>Solirubrobacterales</taxon>
        <taxon>Solirubrobacteraceae</taxon>
        <taxon>environmental samples</taxon>
    </lineage>
</organism>
<dbReference type="SUPFAM" id="SSF52540">
    <property type="entry name" value="P-loop containing nucleoside triphosphate hydrolases"/>
    <property type="match status" value="1"/>
</dbReference>
<proteinExistence type="predicted"/>
<dbReference type="GO" id="GO:0005525">
    <property type="term" value="F:GTP binding"/>
    <property type="evidence" value="ECO:0007669"/>
    <property type="project" value="InterPro"/>
</dbReference>
<dbReference type="GO" id="GO:0005524">
    <property type="term" value="F:ATP binding"/>
    <property type="evidence" value="ECO:0007669"/>
    <property type="project" value="UniProtKB-KW"/>
</dbReference>